<gene>
    <name evidence="3" type="ORF">HR057_00425</name>
</gene>
<reference evidence="3" key="1">
    <citation type="submission" date="2020-06" db="EMBL/GenBank/DDBJ databases">
        <title>A novel thermopfilic bacterium from Erzurum, Turkey.</title>
        <authorList>
            <person name="Adiguzel A."/>
            <person name="Ay H."/>
            <person name="Baltaci M.O."/>
        </authorList>
    </citation>
    <scope>NUCLEOTIDE SEQUENCE</scope>
    <source>
        <strain evidence="3">P2</strain>
    </source>
</reference>
<name>A0A8J8GDI6_9BACI</name>
<feature type="domain" description="Cytochrome c-552/4" evidence="2">
    <location>
        <begin position="70"/>
        <end position="151"/>
    </location>
</feature>
<dbReference type="SUPFAM" id="SSF48695">
    <property type="entry name" value="Multiheme cytochromes"/>
    <property type="match status" value="1"/>
</dbReference>
<evidence type="ECO:0000313" key="3">
    <source>
        <dbReference type="EMBL" id="NSL50225.1"/>
    </source>
</evidence>
<keyword evidence="4" id="KW-1185">Reference proteome</keyword>
<dbReference type="Proteomes" id="UP000625804">
    <property type="component" value="Unassembled WGS sequence"/>
</dbReference>
<dbReference type="EMBL" id="JABTTE010000001">
    <property type="protein sequence ID" value="NSL50225.1"/>
    <property type="molecule type" value="Genomic_DNA"/>
</dbReference>
<organism evidence="3 4">
    <name type="scientific">Calidifontibacillus erzurumensis</name>
    <dbReference type="NCBI Taxonomy" id="2741433"/>
    <lineage>
        <taxon>Bacteria</taxon>
        <taxon>Bacillati</taxon>
        <taxon>Bacillota</taxon>
        <taxon>Bacilli</taxon>
        <taxon>Bacillales</taxon>
        <taxon>Bacillaceae</taxon>
        <taxon>Calidifontibacillus/Schinkia group</taxon>
        <taxon>Calidifontibacillus</taxon>
    </lineage>
</organism>
<dbReference type="InterPro" id="IPR036280">
    <property type="entry name" value="Multihaem_cyt_sf"/>
</dbReference>
<evidence type="ECO:0000313" key="4">
    <source>
        <dbReference type="Proteomes" id="UP000625804"/>
    </source>
</evidence>
<dbReference type="AlphaFoldDB" id="A0A8J8GDI6"/>
<dbReference type="RefSeq" id="WP_173729430.1">
    <property type="nucleotide sequence ID" value="NZ_JABTTE010000001.1"/>
</dbReference>
<dbReference type="InterPro" id="IPR023155">
    <property type="entry name" value="Cyt_c-552/4"/>
</dbReference>
<dbReference type="Pfam" id="PF13435">
    <property type="entry name" value="Cytochrome_C554"/>
    <property type="match status" value="1"/>
</dbReference>
<dbReference type="InterPro" id="IPR051829">
    <property type="entry name" value="Multiheme_Cytochr_ET"/>
</dbReference>
<dbReference type="PANTHER" id="PTHR35038:SF8">
    <property type="entry name" value="C-TYPE POLYHEME CYTOCHROME OMCC"/>
    <property type="match status" value="1"/>
</dbReference>
<proteinExistence type="predicted"/>
<protein>
    <recommendedName>
        <fullName evidence="2">Cytochrome c-552/4 domain-containing protein</fullName>
    </recommendedName>
</protein>
<evidence type="ECO:0000259" key="2">
    <source>
        <dbReference type="Pfam" id="PF13435"/>
    </source>
</evidence>
<keyword evidence="1" id="KW-0732">Signal</keyword>
<sequence>MKKKVIASLLFSLTICVIVAVMYKEARMNIDDEPKFSLAEEQSKDFGLSNVKTISGNPVDPHLLTESEDCAKCHQNSFDEWKVSAHARSAANDPIYESHEETFAVKEIGQDGITFCAGCHTPEALVTGSVGKTKWTSSKYEQAGTSCIMCHAISDVFPDERQGIPADASYVFSPELVHEYPFANTNEAIESFLIRSAPKRHASDFSSKLYKEAEYCSSCHTQAAPNGKIEQDTYREWLNSSYADPNSSEFSTCIDCHMAPVPGERDKEVAGRTTDGGKYKKKVLDHRFVGGNQALPYLYGDQEMFKLTEKMLKSAAEIEIVDAKQENGKFDFKVKVTNKGAGHNLPTGATDLRQLWIDVEAVDENGKILFASGKLDEKMEVDPNAVMFHSKFYDEKGNLIDHHQVWRIARREDHLIPPKQSKYGEYSFTLPKNVKKITINAKLRYRVSPQYFANVTLREFGDPGTDRTLPITDMAVTKKVIQLD</sequence>
<evidence type="ECO:0000256" key="1">
    <source>
        <dbReference type="ARBA" id="ARBA00022729"/>
    </source>
</evidence>
<comment type="caution">
    <text evidence="3">The sequence shown here is derived from an EMBL/GenBank/DDBJ whole genome shotgun (WGS) entry which is preliminary data.</text>
</comment>
<accession>A0A8J8GDI6</accession>
<dbReference type="GO" id="GO:0016491">
    <property type="term" value="F:oxidoreductase activity"/>
    <property type="evidence" value="ECO:0007669"/>
    <property type="project" value="TreeGrafter"/>
</dbReference>
<dbReference type="Gene3D" id="1.10.1130.10">
    <property type="entry name" value="Flavocytochrome C3, Chain A"/>
    <property type="match status" value="1"/>
</dbReference>
<dbReference type="PANTHER" id="PTHR35038">
    <property type="entry name" value="DISSIMILATORY SULFITE REDUCTASE SIRA"/>
    <property type="match status" value="1"/>
</dbReference>